<feature type="compositionally biased region" description="Pro residues" evidence="2">
    <location>
        <begin position="250"/>
        <end position="259"/>
    </location>
</feature>
<dbReference type="GO" id="GO:0005829">
    <property type="term" value="C:cytosol"/>
    <property type="evidence" value="ECO:0007669"/>
    <property type="project" value="TreeGrafter"/>
</dbReference>
<sequence length="633" mass="71031">MQPSNGKGALWKVDNLQRFEVEVSVVATLNTDIRELDHPIPVNGFGSGVSVSGSYGLEQHASFASLIFDAVSRFCTSSAPHFPIKKLMLLLWKTVLTSLGDLDQLKRKKNGLRMKLGLTPADDTVLVACTMEPVQFPSPAFGTTCSTLADFISAPSNPGDMLGYPKRERPLLAKRQLACMAVDDEEKKPGEGVDEGFEDVPEDPDSRKEADSSPETHKAPGTSNDSAHLFLNAEKSTTTKRSDSPRPELEPPTPVPPPVVHQAPNVLPWSLKVRPQEIGSFLERERAKFFKFQLQDDTSTLTGLPNPILDCVDTLKKHVYVSLADKQVEREKLLNQYPFSHKEHYASEFETVENLYRSILPHVAQYVIGLLKILLAGAPTSKPKTDSVNLLSEILTPNSLNAYSAAEAGNTISQDVTPSSSISEEMAHMTLEINRHKEILVKAISALTLLLLKHFKANHVYQAEYLSQHLVFANCIPLILKFFDQNVLSYVQSENELKNLSFPANVLVYAKRKSQGDKCRVDNALEATLSLADALIEDLTNRPKKRFLWRNMFTSVNLLRILNKLTKWKHARTMMLVVFKSAPVLKRSLRVKHILIQLYALKLLKMQAKYLGRQWRKTNMELMSAIYNKVRHR</sequence>
<dbReference type="InterPro" id="IPR012486">
    <property type="entry name" value="Far11/STRP_N"/>
</dbReference>
<organism evidence="4 5">
    <name type="scientific">Romanomermis culicivorax</name>
    <name type="common">Nematode worm</name>
    <dbReference type="NCBI Taxonomy" id="13658"/>
    <lineage>
        <taxon>Eukaryota</taxon>
        <taxon>Metazoa</taxon>
        <taxon>Ecdysozoa</taxon>
        <taxon>Nematoda</taxon>
        <taxon>Enoplea</taxon>
        <taxon>Dorylaimia</taxon>
        <taxon>Mermithida</taxon>
        <taxon>Mermithoidea</taxon>
        <taxon>Mermithidae</taxon>
        <taxon>Romanomermis</taxon>
    </lineage>
</organism>
<dbReference type="InterPro" id="IPR021819">
    <property type="entry name" value="Far11/STRP_C"/>
</dbReference>
<keyword evidence="4" id="KW-1185">Reference proteome</keyword>
<name>A0A915KLT9_ROMCU</name>
<dbReference type="GO" id="GO:0007010">
    <property type="term" value="P:cytoskeleton organization"/>
    <property type="evidence" value="ECO:0007669"/>
    <property type="project" value="TreeGrafter"/>
</dbReference>
<evidence type="ECO:0000259" key="3">
    <source>
        <dbReference type="SMART" id="SM01293"/>
    </source>
</evidence>
<dbReference type="Pfam" id="PF07923">
    <property type="entry name" value="N1221"/>
    <property type="match status" value="1"/>
</dbReference>
<dbReference type="InterPro" id="IPR040185">
    <property type="entry name" value="Far11/STRP"/>
</dbReference>
<dbReference type="PANTHER" id="PTHR13239:SF4">
    <property type="entry name" value="AT25231P"/>
    <property type="match status" value="1"/>
</dbReference>
<accession>A0A915KLT9</accession>
<dbReference type="Proteomes" id="UP000887565">
    <property type="component" value="Unplaced"/>
</dbReference>
<evidence type="ECO:0000313" key="5">
    <source>
        <dbReference type="WBParaSite" id="nRc.2.0.1.t39741-RA"/>
    </source>
</evidence>
<proteinExistence type="inferred from homology"/>
<feature type="region of interest" description="Disordered" evidence="2">
    <location>
        <begin position="183"/>
        <end position="261"/>
    </location>
</feature>
<evidence type="ECO:0000256" key="2">
    <source>
        <dbReference type="SAM" id="MobiDB-lite"/>
    </source>
</evidence>
<evidence type="ECO:0000313" key="4">
    <source>
        <dbReference type="Proteomes" id="UP000887565"/>
    </source>
</evidence>
<protein>
    <submittedName>
        <fullName evidence="5">Far11/STRP C-terminal domain-containing protein</fullName>
    </submittedName>
</protein>
<comment type="similarity">
    <text evidence="1">Belongs to the STRIP family.</text>
</comment>
<feature type="compositionally biased region" description="Acidic residues" evidence="2">
    <location>
        <begin position="192"/>
        <end position="203"/>
    </location>
</feature>
<feature type="compositionally biased region" description="Basic and acidic residues" evidence="2">
    <location>
        <begin position="240"/>
        <end position="249"/>
    </location>
</feature>
<reference evidence="5" key="1">
    <citation type="submission" date="2022-11" db="UniProtKB">
        <authorList>
            <consortium name="WormBaseParasite"/>
        </authorList>
    </citation>
    <scope>IDENTIFICATION</scope>
</reference>
<dbReference type="SMART" id="SM01293">
    <property type="entry name" value="DUF3402"/>
    <property type="match status" value="1"/>
</dbReference>
<dbReference type="Pfam" id="PF11882">
    <property type="entry name" value="DUF3402"/>
    <property type="match status" value="2"/>
</dbReference>
<feature type="compositionally biased region" description="Basic and acidic residues" evidence="2">
    <location>
        <begin position="204"/>
        <end position="218"/>
    </location>
</feature>
<dbReference type="WBParaSite" id="nRc.2.0.1.t39741-RA">
    <property type="protein sequence ID" value="nRc.2.0.1.t39741-RA"/>
    <property type="gene ID" value="nRc.2.0.1.g39741"/>
</dbReference>
<feature type="domain" description="Far11/STRP C-terminal" evidence="3">
    <location>
        <begin position="305"/>
        <end position="633"/>
    </location>
</feature>
<evidence type="ECO:0000256" key="1">
    <source>
        <dbReference type="ARBA" id="ARBA00007062"/>
    </source>
</evidence>
<dbReference type="PANTHER" id="PTHR13239">
    <property type="entry name" value="PROTEIN REQUIRED FOR HYPHAL ANASTOMOSIS HAM-2"/>
    <property type="match status" value="1"/>
</dbReference>
<dbReference type="AlphaFoldDB" id="A0A915KLT9"/>